<dbReference type="PROSITE" id="PS50405">
    <property type="entry name" value="GST_CTER"/>
    <property type="match status" value="1"/>
</dbReference>
<dbReference type="RefSeq" id="WP_222823948.1">
    <property type="nucleotide sequence ID" value="NZ_JAHWXP010000001.1"/>
</dbReference>
<keyword evidence="4" id="KW-1185">Reference proteome</keyword>
<feature type="domain" description="GST C-terminal" evidence="2">
    <location>
        <begin position="86"/>
        <end position="232"/>
    </location>
</feature>
<protein>
    <submittedName>
        <fullName evidence="3">Glutathione S-transferase</fullName>
    </submittedName>
</protein>
<proteinExistence type="predicted"/>
<accession>A0ABS7PC23</accession>
<dbReference type="CDD" id="cd03192">
    <property type="entry name" value="GST_C_Sigma_like"/>
    <property type="match status" value="1"/>
</dbReference>
<evidence type="ECO:0000313" key="3">
    <source>
        <dbReference type="EMBL" id="MBY8336267.1"/>
    </source>
</evidence>
<evidence type="ECO:0000313" key="4">
    <source>
        <dbReference type="Proteomes" id="UP000759298"/>
    </source>
</evidence>
<dbReference type="PANTHER" id="PTHR11571">
    <property type="entry name" value="GLUTATHIONE S-TRANSFERASE"/>
    <property type="match status" value="1"/>
</dbReference>
<dbReference type="Pfam" id="PF14497">
    <property type="entry name" value="GST_C_3"/>
    <property type="match status" value="1"/>
</dbReference>
<feature type="domain" description="GST N-terminal" evidence="1">
    <location>
        <begin position="1"/>
        <end position="84"/>
    </location>
</feature>
<organism evidence="3 4">
    <name type="scientific">Alteriqipengyuania abyssalis</name>
    <dbReference type="NCBI Taxonomy" id="2860200"/>
    <lineage>
        <taxon>Bacteria</taxon>
        <taxon>Pseudomonadati</taxon>
        <taxon>Pseudomonadota</taxon>
        <taxon>Alphaproteobacteria</taxon>
        <taxon>Sphingomonadales</taxon>
        <taxon>Erythrobacteraceae</taxon>
        <taxon>Alteriqipengyuania</taxon>
    </lineage>
</organism>
<reference evidence="3 4" key="1">
    <citation type="submission" date="2021-07" db="EMBL/GenBank/DDBJ databases">
        <title>Alteriqipengyuania abyssalis NZ-12B nov, sp.nov isolated from deep sea sponge in pacific ocean.</title>
        <authorList>
            <person name="Tareen S."/>
            <person name="Wink J."/>
        </authorList>
    </citation>
    <scope>NUCLEOTIDE SEQUENCE [LARGE SCALE GENOMIC DNA]</scope>
    <source>
        <strain evidence="3 4">NZ-12B</strain>
    </source>
</reference>
<sequence length="235" mass="26415">MAYDLWYWPGIQGRGEFVRLALEAAGVGYRDRARSDGVEALVDDLDRRSGIRPYAPPYLVDGDFCIAQVAHILAWAGEKHGFGAGDQAGDLQLIMLQLTISDIVAEAHNVHHPIAGDLYYEDQKDAAARAAENFREQRIPKFFRYFEDALSANDGPFVLGDRWSHVDTSLFQLVEGLRYAFPQRMKAIEGDYAKLIACRDAVAELDGIKDYLASERRLAFNEDGIFRHYPELDAA</sequence>
<dbReference type="InterPro" id="IPR004046">
    <property type="entry name" value="GST_C"/>
</dbReference>
<dbReference type="SUPFAM" id="SSF47616">
    <property type="entry name" value="GST C-terminal domain-like"/>
    <property type="match status" value="1"/>
</dbReference>
<dbReference type="Gene3D" id="1.20.1050.10">
    <property type="match status" value="1"/>
</dbReference>
<dbReference type="PROSITE" id="PS50404">
    <property type="entry name" value="GST_NTER"/>
    <property type="match status" value="1"/>
</dbReference>
<dbReference type="InterPro" id="IPR036249">
    <property type="entry name" value="Thioredoxin-like_sf"/>
</dbReference>
<dbReference type="Gene3D" id="3.40.30.10">
    <property type="entry name" value="Glutaredoxin"/>
    <property type="match status" value="1"/>
</dbReference>
<dbReference type="InterPro" id="IPR050213">
    <property type="entry name" value="GST_superfamily"/>
</dbReference>
<evidence type="ECO:0000259" key="2">
    <source>
        <dbReference type="PROSITE" id="PS50405"/>
    </source>
</evidence>
<comment type="caution">
    <text evidence="3">The sequence shown here is derived from an EMBL/GenBank/DDBJ whole genome shotgun (WGS) entry which is preliminary data.</text>
</comment>
<dbReference type="InterPro" id="IPR036282">
    <property type="entry name" value="Glutathione-S-Trfase_C_sf"/>
</dbReference>
<dbReference type="SUPFAM" id="SSF52833">
    <property type="entry name" value="Thioredoxin-like"/>
    <property type="match status" value="1"/>
</dbReference>
<dbReference type="Proteomes" id="UP000759298">
    <property type="component" value="Unassembled WGS sequence"/>
</dbReference>
<name>A0ABS7PC23_9SPHN</name>
<dbReference type="PANTHER" id="PTHR11571:SF263">
    <property type="entry name" value="GLUTATHIONE S-TRANSFERASE"/>
    <property type="match status" value="1"/>
</dbReference>
<dbReference type="EMBL" id="JAHWXP010000001">
    <property type="protein sequence ID" value="MBY8336267.1"/>
    <property type="molecule type" value="Genomic_DNA"/>
</dbReference>
<evidence type="ECO:0000259" key="1">
    <source>
        <dbReference type="PROSITE" id="PS50404"/>
    </source>
</evidence>
<gene>
    <name evidence="3" type="ORF">KYN89_04335</name>
</gene>
<dbReference type="InterPro" id="IPR004045">
    <property type="entry name" value="Glutathione_S-Trfase_N"/>
</dbReference>
<dbReference type="InterPro" id="IPR010987">
    <property type="entry name" value="Glutathione-S-Trfase_C-like"/>
</dbReference>